<gene>
    <name evidence="1" type="ORF">BGZ65_006825</name>
</gene>
<evidence type="ECO:0000313" key="1">
    <source>
        <dbReference type="EMBL" id="KAF9927335.1"/>
    </source>
</evidence>
<comment type="caution">
    <text evidence="1">The sequence shown here is derived from an EMBL/GenBank/DDBJ whole genome shotgun (WGS) entry which is preliminary data.</text>
</comment>
<protein>
    <submittedName>
        <fullName evidence="1">Uncharacterized protein</fullName>
    </submittedName>
</protein>
<dbReference type="Proteomes" id="UP000749646">
    <property type="component" value="Unassembled WGS sequence"/>
</dbReference>
<organism evidence="1 2">
    <name type="scientific">Modicella reniformis</name>
    <dbReference type="NCBI Taxonomy" id="1440133"/>
    <lineage>
        <taxon>Eukaryota</taxon>
        <taxon>Fungi</taxon>
        <taxon>Fungi incertae sedis</taxon>
        <taxon>Mucoromycota</taxon>
        <taxon>Mortierellomycotina</taxon>
        <taxon>Mortierellomycetes</taxon>
        <taxon>Mortierellales</taxon>
        <taxon>Mortierellaceae</taxon>
        <taxon>Modicella</taxon>
    </lineage>
</organism>
<reference evidence="1" key="1">
    <citation type="journal article" date="2020" name="Fungal Divers.">
        <title>Resolving the Mortierellaceae phylogeny through synthesis of multi-gene phylogenetics and phylogenomics.</title>
        <authorList>
            <person name="Vandepol N."/>
            <person name="Liber J."/>
            <person name="Desiro A."/>
            <person name="Na H."/>
            <person name="Kennedy M."/>
            <person name="Barry K."/>
            <person name="Grigoriev I.V."/>
            <person name="Miller A.N."/>
            <person name="O'Donnell K."/>
            <person name="Stajich J.E."/>
            <person name="Bonito G."/>
        </authorList>
    </citation>
    <scope>NUCLEOTIDE SEQUENCE</scope>
    <source>
        <strain evidence="1">MES-2147</strain>
    </source>
</reference>
<accession>A0A9P6IJ97</accession>
<dbReference type="OrthoDB" id="2449873at2759"/>
<name>A0A9P6IJ97_9FUNG</name>
<dbReference type="EMBL" id="JAAAHW010010335">
    <property type="protein sequence ID" value="KAF9927335.1"/>
    <property type="molecule type" value="Genomic_DNA"/>
</dbReference>
<evidence type="ECO:0000313" key="2">
    <source>
        <dbReference type="Proteomes" id="UP000749646"/>
    </source>
</evidence>
<proteinExistence type="predicted"/>
<sequence length="60" mass="7227">MRRFNYSDSVKKMQVKWCQLKAYDQQHGNILQHRTQVMLKGKHRDLKDQEAHWERATATG</sequence>
<keyword evidence="2" id="KW-1185">Reference proteome</keyword>
<dbReference type="AlphaFoldDB" id="A0A9P6IJ97"/>